<organism evidence="1 2">
    <name type="scientific">Bradyrhizobium retamae</name>
    <dbReference type="NCBI Taxonomy" id="1300035"/>
    <lineage>
        <taxon>Bacteria</taxon>
        <taxon>Pseudomonadati</taxon>
        <taxon>Pseudomonadota</taxon>
        <taxon>Alphaproteobacteria</taxon>
        <taxon>Hyphomicrobiales</taxon>
        <taxon>Nitrobacteraceae</taxon>
        <taxon>Bradyrhizobium</taxon>
    </lineage>
</organism>
<gene>
    <name evidence="1" type="ORF">CQ13_23305</name>
</gene>
<accession>A0A0R3N1K0</accession>
<keyword evidence="2" id="KW-1185">Reference proteome</keyword>
<evidence type="ECO:0000313" key="1">
    <source>
        <dbReference type="EMBL" id="KRR25953.1"/>
    </source>
</evidence>
<evidence type="ECO:0000313" key="2">
    <source>
        <dbReference type="Proteomes" id="UP000052023"/>
    </source>
</evidence>
<protein>
    <submittedName>
        <fullName evidence="1">Uncharacterized protein</fullName>
    </submittedName>
</protein>
<reference evidence="1 2" key="1">
    <citation type="submission" date="2014-03" db="EMBL/GenBank/DDBJ databases">
        <title>Bradyrhizobium valentinum sp. nov., isolated from effective nodules of Lupinus mariae-josephae, a lupine endemic of basic-lime soils in Eastern Spain.</title>
        <authorList>
            <person name="Duran D."/>
            <person name="Rey L."/>
            <person name="Navarro A."/>
            <person name="Busquets A."/>
            <person name="Imperial J."/>
            <person name="Ruiz-Argueso T."/>
        </authorList>
    </citation>
    <scope>NUCLEOTIDE SEQUENCE [LARGE SCALE GENOMIC DNA]</scope>
    <source>
        <strain evidence="1 2">Ro19</strain>
    </source>
</reference>
<comment type="caution">
    <text evidence="1">The sequence shown here is derived from an EMBL/GenBank/DDBJ whole genome shotgun (WGS) entry which is preliminary data.</text>
</comment>
<proteinExistence type="predicted"/>
<dbReference type="RefSeq" id="WP_057843838.1">
    <property type="nucleotide sequence ID" value="NZ_LLYA01000135.1"/>
</dbReference>
<dbReference type="Proteomes" id="UP000052023">
    <property type="component" value="Unassembled WGS sequence"/>
</dbReference>
<dbReference type="EMBL" id="LLYA01000135">
    <property type="protein sequence ID" value="KRR25953.1"/>
    <property type="molecule type" value="Genomic_DNA"/>
</dbReference>
<dbReference type="AlphaFoldDB" id="A0A0R3N1K0"/>
<sequence length="156" mass="17701">MRKMIHLLDLRNEPGGMVAEKILKLSDTIAEYRFPRLSMVAVFVTDPCTRPVEERELVDQTLSIFLETSNVIEQEIDLVFDGRRDLGASRIALSLAEANPQRGGACIDRSPKFNNSIVELLRSHLALLSRWSYAKRTTPRRMRQDDVHTVSAGHRG</sequence>
<name>A0A0R3N1K0_9BRAD</name>